<dbReference type="GO" id="GO:0006644">
    <property type="term" value="P:phospholipid metabolic process"/>
    <property type="evidence" value="ECO:0007669"/>
    <property type="project" value="InterPro"/>
</dbReference>
<dbReference type="GO" id="GO:0050482">
    <property type="term" value="P:arachidonate secretion"/>
    <property type="evidence" value="ECO:0007669"/>
    <property type="project" value="InterPro"/>
</dbReference>
<dbReference type="GO" id="GO:0004623">
    <property type="term" value="F:phospholipase A2 activity"/>
    <property type="evidence" value="ECO:0007669"/>
    <property type="project" value="InterPro"/>
</dbReference>
<dbReference type="EMBL" id="WEGK01000012">
    <property type="protein sequence ID" value="MQY22207.1"/>
    <property type="molecule type" value="Genomic_DNA"/>
</dbReference>
<dbReference type="AlphaFoldDB" id="A0A7K0D906"/>
<keyword evidence="2" id="KW-1133">Transmembrane helix</keyword>
<keyword evidence="2" id="KW-0812">Transmembrane</keyword>
<evidence type="ECO:0000313" key="4">
    <source>
        <dbReference type="Proteomes" id="UP000438448"/>
    </source>
</evidence>
<feature type="region of interest" description="Disordered" evidence="1">
    <location>
        <begin position="31"/>
        <end position="68"/>
    </location>
</feature>
<organism evidence="3 4">
    <name type="scientific">Nocardia macrotermitis</name>
    <dbReference type="NCBI Taxonomy" id="2585198"/>
    <lineage>
        <taxon>Bacteria</taxon>
        <taxon>Bacillati</taxon>
        <taxon>Actinomycetota</taxon>
        <taxon>Actinomycetes</taxon>
        <taxon>Mycobacteriales</taxon>
        <taxon>Nocardiaceae</taxon>
        <taxon>Nocardia</taxon>
    </lineage>
</organism>
<evidence type="ECO:0008006" key="5">
    <source>
        <dbReference type="Google" id="ProtNLM"/>
    </source>
</evidence>
<feature type="transmembrane region" description="Helical" evidence="2">
    <location>
        <begin position="286"/>
        <end position="304"/>
    </location>
</feature>
<comment type="caution">
    <text evidence="3">The sequence shown here is derived from an EMBL/GenBank/DDBJ whole genome shotgun (WGS) entry which is preliminary data.</text>
</comment>
<dbReference type="Gene3D" id="1.20.90.10">
    <property type="entry name" value="Phospholipase A2 domain"/>
    <property type="match status" value="1"/>
</dbReference>
<evidence type="ECO:0000256" key="2">
    <source>
        <dbReference type="SAM" id="Phobius"/>
    </source>
</evidence>
<feature type="transmembrane region" description="Helical" evidence="2">
    <location>
        <begin position="91"/>
        <end position="112"/>
    </location>
</feature>
<gene>
    <name evidence="3" type="ORF">NRB20_53200</name>
</gene>
<keyword evidence="4" id="KW-1185">Reference proteome</keyword>
<accession>A0A7K0D906</accession>
<proteinExistence type="predicted"/>
<sequence length="313" mass="33458">MPDLSHTVCEAAPVGNTLTWYLSRLRVRESGPTTHPRAHRIPSDTVSDVTPARPGVPPDATAAAPPTRGGVGAARRYLSLRRVRSRDVRQVLGSMVMALLTATITLAFAPAMHASASVNNPGSENRAARAAVTDLIGAHPWDVRLPADFAAGAGYTPVVENHLLVDPGGACSSPIQLPAEFKSACRAHDLGYDVLRYAERRHQPLGAWGRQAIDAVFQQRIHAACAARADSMSETGCELMATVATTGVDLNSRRQNYATPEPEYLFGTQLSGKSFDHQLWRMGGPAVSAVIGALVVLAGAGIGYRRWSRRVAR</sequence>
<dbReference type="Proteomes" id="UP000438448">
    <property type="component" value="Unassembled WGS sequence"/>
</dbReference>
<protein>
    <recommendedName>
        <fullName evidence="5">Prokaryotic phospholipase A2</fullName>
    </recommendedName>
</protein>
<reference evidence="3 4" key="1">
    <citation type="submission" date="2019-10" db="EMBL/GenBank/DDBJ databases">
        <title>Nocardia macrotermitis sp. nov. and Nocardia aurantia sp. nov., isolated from the gut of fungus growing-termite Macrotermes natalensis.</title>
        <authorList>
            <person name="Benndorf R."/>
            <person name="Schwitalla J."/>
            <person name="Martin K."/>
            <person name="De Beer W."/>
            <person name="Kaster A.-K."/>
            <person name="Vollmers J."/>
            <person name="Poulsen M."/>
            <person name="Beemelmanns C."/>
        </authorList>
    </citation>
    <scope>NUCLEOTIDE SEQUENCE [LARGE SCALE GENOMIC DNA]</scope>
    <source>
        <strain evidence="3 4">RB20</strain>
    </source>
</reference>
<name>A0A7K0D906_9NOCA</name>
<feature type="compositionally biased region" description="Low complexity" evidence="1">
    <location>
        <begin position="58"/>
        <end position="68"/>
    </location>
</feature>
<dbReference type="InterPro" id="IPR036444">
    <property type="entry name" value="PLipase_A2_dom_sf"/>
</dbReference>
<evidence type="ECO:0000313" key="3">
    <source>
        <dbReference type="EMBL" id="MQY22207.1"/>
    </source>
</evidence>
<keyword evidence="2" id="KW-0472">Membrane</keyword>
<dbReference type="SUPFAM" id="SSF48619">
    <property type="entry name" value="Phospholipase A2, PLA2"/>
    <property type="match status" value="1"/>
</dbReference>
<evidence type="ECO:0000256" key="1">
    <source>
        <dbReference type="SAM" id="MobiDB-lite"/>
    </source>
</evidence>